<dbReference type="InterPro" id="IPR004274">
    <property type="entry name" value="FCP1_dom"/>
</dbReference>
<evidence type="ECO:0000313" key="18">
    <source>
        <dbReference type="Proteomes" id="UP000790347"/>
    </source>
</evidence>
<dbReference type="EMBL" id="ASGP02000001">
    <property type="protein sequence ID" value="KAH9529598.1"/>
    <property type="molecule type" value="Genomic_DNA"/>
</dbReference>
<dbReference type="InterPro" id="IPR039189">
    <property type="entry name" value="Fcp1"/>
</dbReference>
<dbReference type="CDD" id="cd07521">
    <property type="entry name" value="HAD_FCP1-like"/>
    <property type="match status" value="1"/>
</dbReference>
<evidence type="ECO:0000256" key="11">
    <source>
        <dbReference type="ARBA" id="ARBA00071765"/>
    </source>
</evidence>
<feature type="domain" description="BRCT" evidence="14">
    <location>
        <begin position="448"/>
        <end position="545"/>
    </location>
</feature>
<feature type="domain" description="FCP1 homology" evidence="16">
    <location>
        <begin position="156"/>
        <end position="321"/>
    </location>
</feature>
<dbReference type="InterPro" id="IPR033858">
    <property type="entry name" value="MPN_RPN7_8"/>
</dbReference>
<dbReference type="InterPro" id="IPR023214">
    <property type="entry name" value="HAD_sf"/>
</dbReference>
<dbReference type="PANTHER" id="PTHR23081">
    <property type="entry name" value="RNA POLYMERASE II CTD PHOSPHATASE"/>
    <property type="match status" value="1"/>
</dbReference>
<feature type="compositionally biased region" description="Acidic residues" evidence="13">
    <location>
        <begin position="689"/>
        <end position="714"/>
    </location>
</feature>
<evidence type="ECO:0000256" key="5">
    <source>
        <dbReference type="ARBA" id="ARBA00022912"/>
    </source>
</evidence>
<dbReference type="PROSITE" id="PS50249">
    <property type="entry name" value="MPN"/>
    <property type="match status" value="1"/>
</dbReference>
<sequence length="1069" mass="122562">MSSNKVFKYENSAAIIILKWKVKPGFAVNQVPFVLFTYRENQIDEDNDRQRQQQSQNAEQKFKITKSGIIIKKLLKQNGDHVETNDQLFEYESCSHPTLMKDLCAVCGVNISKFDSVEQRKIAENTNVSMVHSIPELRVSKEIAEDLGRADEERLLKYRKLVLLVDLDQTIVHSTNQNIPNDLSDEIFHYQLYGTNSPWYHTKFRPYMNEFLEEISKYYELHICTFGARRYAHQIAHLIDPKCKFFPKDRILSRDEFFDPRSKTGNMKSLFPCGDSMVCIIDDRIDVWNYSPNVVQVKPYICFKTDDINAPEKLNIGFESQLSKIYDQENDSNQEVEKQKDEIDTSIVTEEEKLKNEIDEEKKASKESNEENKESKTNLKDKSVDEIDSLKKEYENLLDDQDDYLLYLKSVLIKIHQKFYGEYDEKIKYRCEGEEILIPDLKKIIPSVRRTVLHSVNIVFSGVIATNMSPSLNRYYRLAESLGAIVTNDIIANGSPKTTHLIAAKWGTVKVNKCLRYKYIKIVTPEWLIACADRWEKVDEELYLLTKDTVYNVNEKTDIKKVHYESFREALNQSPSTSKESTSDSATMLDLSPLSNFSMNDLDDMGKEVEDACSESGAESSNDEHDEDDDDDDDDGDNEKTKKYLPKKVNYMDDEEESMNDYAYEGEYPKGWKDEKNEKRGCKRPVDVFDGDGDDDDDEDEDVEDDRIDNELDLSDSSSSTQSIESSVLVESTSNAVVKTRTKIGSMMELPYNKVVVHPLVLLSVVDHFNRMGKIGNLKRVVGLLLGSIKGKGILDISNSFAVPFDEDERDRSVWFLDHDYLENMYAMFKKVNAKEQIVGWYHTGPKLQQNDIAINELIRKYCPNSVLVIIDAKPKDLGLPTEAYFAVEEVHDDGTPTTKTFEHLLSEIGAEEAEEVGVEHLLRDIKDTTLGSLSQLVTNQLVGLKGLNVQIQMIKNYLDSVLNDKLPINHTIIYLLQDIFNLLPDVNNPNFVKSSYIKTNDQMLVVYLASLVRSVIALHNLINNKISNRDAEKKESTQTKDTKKDSEKDAESKKDGKSSDENKNKKGK</sequence>
<evidence type="ECO:0000256" key="4">
    <source>
        <dbReference type="ARBA" id="ARBA00022801"/>
    </source>
</evidence>
<feature type="compositionally biased region" description="Low complexity" evidence="13">
    <location>
        <begin position="574"/>
        <end position="587"/>
    </location>
</feature>
<keyword evidence="18" id="KW-1185">Reference proteome</keyword>
<name>A0A922LBI7_DERFA</name>
<feature type="region of interest" description="Disordered" evidence="13">
    <location>
        <begin position="1028"/>
        <end position="1069"/>
    </location>
</feature>
<dbReference type="GO" id="GO:0008237">
    <property type="term" value="F:metallopeptidase activity"/>
    <property type="evidence" value="ECO:0007669"/>
    <property type="project" value="InterPro"/>
</dbReference>
<dbReference type="SMART" id="SM00292">
    <property type="entry name" value="BRCT"/>
    <property type="match status" value="1"/>
</dbReference>
<dbReference type="FunFam" id="3.40.140.10:FF:000009">
    <property type="entry name" value="26S proteasome non-ATPase regulatory subunit 7"/>
    <property type="match status" value="1"/>
</dbReference>
<dbReference type="CDD" id="cd08062">
    <property type="entry name" value="MPN_RPN7_8"/>
    <property type="match status" value="1"/>
</dbReference>
<protein>
    <recommendedName>
        <fullName evidence="11">26S proteasome non-ATPase regulatory subunit 7</fullName>
        <ecNumber evidence="3">3.1.3.16</ecNumber>
    </recommendedName>
    <alternativeName>
        <fullName evidence="12">26S proteasome regulatory subunit RPN8</fullName>
    </alternativeName>
    <alternativeName>
        <fullName evidence="8">RNA polymerase II subunit A C-terminal domain phosphatase</fullName>
    </alternativeName>
</protein>
<evidence type="ECO:0000256" key="13">
    <source>
        <dbReference type="SAM" id="MobiDB-lite"/>
    </source>
</evidence>
<dbReference type="GO" id="GO:0005838">
    <property type="term" value="C:proteasome regulatory particle"/>
    <property type="evidence" value="ECO:0007669"/>
    <property type="project" value="InterPro"/>
</dbReference>
<dbReference type="InterPro" id="IPR036412">
    <property type="entry name" value="HAD-like_sf"/>
</dbReference>
<evidence type="ECO:0000256" key="9">
    <source>
        <dbReference type="ARBA" id="ARBA00047761"/>
    </source>
</evidence>
<dbReference type="Pfam" id="PF03031">
    <property type="entry name" value="NIF"/>
    <property type="match status" value="1"/>
</dbReference>
<dbReference type="PROSITE" id="PS50969">
    <property type="entry name" value="FCP1"/>
    <property type="match status" value="1"/>
</dbReference>
<dbReference type="CDD" id="cd17729">
    <property type="entry name" value="BRCT_CTDP1"/>
    <property type="match status" value="1"/>
</dbReference>
<evidence type="ECO:0000256" key="3">
    <source>
        <dbReference type="ARBA" id="ARBA00013081"/>
    </source>
</evidence>
<dbReference type="SUPFAM" id="SSF56784">
    <property type="entry name" value="HAD-like"/>
    <property type="match status" value="1"/>
</dbReference>
<evidence type="ECO:0000256" key="12">
    <source>
        <dbReference type="ARBA" id="ARBA00075094"/>
    </source>
</evidence>
<dbReference type="Gene3D" id="3.40.50.10190">
    <property type="entry name" value="BRCT domain"/>
    <property type="match status" value="1"/>
</dbReference>
<evidence type="ECO:0000256" key="10">
    <source>
        <dbReference type="ARBA" id="ARBA00048336"/>
    </source>
</evidence>
<feature type="compositionally biased region" description="Acidic residues" evidence="13">
    <location>
        <begin position="624"/>
        <end position="637"/>
    </location>
</feature>
<organism evidence="17 18">
    <name type="scientific">Dermatophagoides farinae</name>
    <name type="common">American house dust mite</name>
    <dbReference type="NCBI Taxonomy" id="6954"/>
    <lineage>
        <taxon>Eukaryota</taxon>
        <taxon>Metazoa</taxon>
        <taxon>Ecdysozoa</taxon>
        <taxon>Arthropoda</taxon>
        <taxon>Chelicerata</taxon>
        <taxon>Arachnida</taxon>
        <taxon>Acari</taxon>
        <taxon>Acariformes</taxon>
        <taxon>Sarcoptiformes</taxon>
        <taxon>Astigmata</taxon>
        <taxon>Psoroptidia</taxon>
        <taxon>Analgoidea</taxon>
        <taxon>Pyroglyphidae</taxon>
        <taxon>Dermatophagoidinae</taxon>
        <taxon>Dermatophagoides</taxon>
    </lineage>
</organism>
<feature type="compositionally biased region" description="Basic and acidic residues" evidence="13">
    <location>
        <begin position="667"/>
        <end position="687"/>
    </location>
</feature>
<dbReference type="Gene3D" id="3.40.140.10">
    <property type="entry name" value="Cytidine Deaminase, domain 2"/>
    <property type="match status" value="1"/>
</dbReference>
<comment type="catalytic activity">
    <reaction evidence="10">
        <text>O-phospho-L-threonyl-[protein] + H2O = L-threonyl-[protein] + phosphate</text>
        <dbReference type="Rhea" id="RHEA:47004"/>
        <dbReference type="Rhea" id="RHEA-COMP:11060"/>
        <dbReference type="Rhea" id="RHEA-COMP:11605"/>
        <dbReference type="ChEBI" id="CHEBI:15377"/>
        <dbReference type="ChEBI" id="CHEBI:30013"/>
        <dbReference type="ChEBI" id="CHEBI:43474"/>
        <dbReference type="ChEBI" id="CHEBI:61977"/>
        <dbReference type="EC" id="3.1.3.16"/>
    </reaction>
</comment>
<evidence type="ECO:0000256" key="2">
    <source>
        <dbReference type="ARBA" id="ARBA00008568"/>
    </source>
</evidence>
<feature type="region of interest" description="Disordered" evidence="13">
    <location>
        <begin position="354"/>
        <end position="380"/>
    </location>
</feature>
<dbReference type="EC" id="3.1.3.16" evidence="3"/>
<keyword evidence="5" id="KW-0904">Protein phosphatase</keyword>
<dbReference type="Pfam" id="PF01398">
    <property type="entry name" value="JAB"/>
    <property type="match status" value="1"/>
</dbReference>
<dbReference type="InterPro" id="IPR024969">
    <property type="entry name" value="EIF3F/CSN6-like_C"/>
</dbReference>
<accession>A0A922LBI7</accession>
<gene>
    <name evidence="17" type="primary">CTDP1</name>
    <name evidence="17" type="ORF">DERF_003475</name>
</gene>
<dbReference type="InterPro" id="IPR011947">
    <property type="entry name" value="FCP1_euk"/>
</dbReference>
<feature type="region of interest" description="Disordered" evidence="13">
    <location>
        <begin position="608"/>
        <end position="729"/>
    </location>
</feature>
<dbReference type="PROSITE" id="PS50172">
    <property type="entry name" value="BRCT"/>
    <property type="match status" value="1"/>
</dbReference>
<comment type="catalytic activity">
    <reaction evidence="9">
        <text>O-phospho-L-seryl-[protein] + H2O = L-seryl-[protein] + phosphate</text>
        <dbReference type="Rhea" id="RHEA:20629"/>
        <dbReference type="Rhea" id="RHEA-COMP:9863"/>
        <dbReference type="Rhea" id="RHEA-COMP:11604"/>
        <dbReference type="ChEBI" id="CHEBI:15377"/>
        <dbReference type="ChEBI" id="CHEBI:29999"/>
        <dbReference type="ChEBI" id="CHEBI:43474"/>
        <dbReference type="ChEBI" id="CHEBI:83421"/>
        <dbReference type="EC" id="3.1.3.16"/>
    </reaction>
</comment>
<proteinExistence type="inferred from homology"/>
<reference evidence="17" key="1">
    <citation type="submission" date="2013-05" db="EMBL/GenBank/DDBJ databases">
        <authorList>
            <person name="Yim A.K.Y."/>
            <person name="Chan T.F."/>
            <person name="Ji K.M."/>
            <person name="Liu X.Y."/>
            <person name="Zhou J.W."/>
            <person name="Li R.Q."/>
            <person name="Yang K.Y."/>
            <person name="Li J."/>
            <person name="Li M."/>
            <person name="Law P.T.W."/>
            <person name="Wu Y.L."/>
            <person name="Cai Z.L."/>
            <person name="Qin H."/>
            <person name="Bao Y."/>
            <person name="Leung R.K.K."/>
            <person name="Ng P.K.S."/>
            <person name="Zou J."/>
            <person name="Zhong X.J."/>
            <person name="Ran P.X."/>
            <person name="Zhong N.S."/>
            <person name="Liu Z.G."/>
            <person name="Tsui S.K.W."/>
        </authorList>
    </citation>
    <scope>NUCLEOTIDE SEQUENCE</scope>
    <source>
        <strain evidence="17">Derf</strain>
        <tissue evidence="17">Whole organism</tissue>
    </source>
</reference>
<reference evidence="17" key="2">
    <citation type="journal article" date="2022" name="Res Sq">
        <title>Comparative Genomics Reveals Insights into the Divergent Evolution of Astigmatic Mites and Household Pest Adaptations.</title>
        <authorList>
            <person name="Xiong Q."/>
            <person name="Wan A.T.-Y."/>
            <person name="Liu X.-Y."/>
            <person name="Fung C.S.-H."/>
            <person name="Xiao X."/>
            <person name="Malainual N."/>
            <person name="Hou J."/>
            <person name="Wang L."/>
            <person name="Wang M."/>
            <person name="Yang K."/>
            <person name="Cui Y."/>
            <person name="Leung E."/>
            <person name="Nong W."/>
            <person name="Shin S.-K."/>
            <person name="Au S."/>
            <person name="Jeong K.Y."/>
            <person name="Chew F.T."/>
            <person name="Hui J."/>
            <person name="Leung T.F."/>
            <person name="Tungtrongchitr A."/>
            <person name="Zhong N."/>
            <person name="Liu Z."/>
            <person name="Tsui S."/>
        </authorList>
    </citation>
    <scope>NUCLEOTIDE SEQUENCE</scope>
    <source>
        <strain evidence="17">Derf</strain>
        <tissue evidence="17">Whole organism</tissue>
    </source>
</reference>
<dbReference type="SUPFAM" id="SSF52113">
    <property type="entry name" value="BRCT domain"/>
    <property type="match status" value="1"/>
</dbReference>
<dbReference type="FunFam" id="3.40.50.10190:FF:000007">
    <property type="entry name" value="RNA polymerase II subunit A C-terminal domain phosphatase"/>
    <property type="match status" value="1"/>
</dbReference>
<feature type="compositionally biased region" description="Low complexity" evidence="13">
    <location>
        <begin position="715"/>
        <end position="727"/>
    </location>
</feature>
<comment type="caution">
    <text evidence="17">The sequence shown here is derived from an EMBL/GenBank/DDBJ whole genome shotgun (WGS) entry which is preliminary data.</text>
</comment>
<dbReference type="NCBIfam" id="TIGR02250">
    <property type="entry name" value="FCP1_euk"/>
    <property type="match status" value="1"/>
</dbReference>
<evidence type="ECO:0000256" key="7">
    <source>
        <dbReference type="ARBA" id="ARBA00023242"/>
    </source>
</evidence>
<evidence type="ECO:0000259" key="15">
    <source>
        <dbReference type="PROSITE" id="PS50249"/>
    </source>
</evidence>
<comment type="subcellular location">
    <subcellularLocation>
        <location evidence="1">Nucleus</location>
    </subcellularLocation>
</comment>
<evidence type="ECO:0000256" key="6">
    <source>
        <dbReference type="ARBA" id="ARBA00022942"/>
    </source>
</evidence>
<evidence type="ECO:0000313" key="17">
    <source>
        <dbReference type="EMBL" id="KAH9529598.1"/>
    </source>
</evidence>
<dbReference type="PANTHER" id="PTHR23081:SF36">
    <property type="entry name" value="RNA POLYMERASE II SUBUNIT A C-TERMINAL DOMAIN PHOSPHATASE"/>
    <property type="match status" value="1"/>
</dbReference>
<dbReference type="InterPro" id="IPR001357">
    <property type="entry name" value="BRCT_dom"/>
</dbReference>
<keyword evidence="4" id="KW-0378">Hydrolase</keyword>
<dbReference type="InterPro" id="IPR000555">
    <property type="entry name" value="JAMM/MPN+_dom"/>
</dbReference>
<dbReference type="GO" id="GO:0008420">
    <property type="term" value="F:RNA polymerase II CTD heptapeptide repeat phosphatase activity"/>
    <property type="evidence" value="ECO:0007669"/>
    <property type="project" value="InterPro"/>
</dbReference>
<dbReference type="Proteomes" id="UP000790347">
    <property type="component" value="Unassembled WGS sequence"/>
</dbReference>
<dbReference type="InterPro" id="IPR036420">
    <property type="entry name" value="BRCT_dom_sf"/>
</dbReference>
<keyword evidence="6" id="KW-0647">Proteasome</keyword>
<dbReference type="Gene3D" id="1.10.287.10">
    <property type="entry name" value="S15/NS1, RNA-binding"/>
    <property type="match status" value="1"/>
</dbReference>
<keyword evidence="7" id="KW-0539">Nucleus</keyword>
<evidence type="ECO:0000259" key="14">
    <source>
        <dbReference type="PROSITE" id="PS50172"/>
    </source>
</evidence>
<evidence type="ECO:0000256" key="8">
    <source>
        <dbReference type="ARBA" id="ARBA00040602"/>
    </source>
</evidence>
<evidence type="ECO:0000256" key="1">
    <source>
        <dbReference type="ARBA" id="ARBA00004123"/>
    </source>
</evidence>
<dbReference type="SMART" id="SM00232">
    <property type="entry name" value="JAB_MPN"/>
    <property type="match status" value="1"/>
</dbReference>
<dbReference type="Pfam" id="PF00533">
    <property type="entry name" value="BRCT"/>
    <property type="match status" value="1"/>
</dbReference>
<dbReference type="InterPro" id="IPR037518">
    <property type="entry name" value="MPN"/>
</dbReference>
<feature type="domain" description="MPN" evidence="15">
    <location>
        <begin position="755"/>
        <end position="891"/>
    </location>
</feature>
<dbReference type="SMART" id="SM00577">
    <property type="entry name" value="CPDc"/>
    <property type="match status" value="1"/>
</dbReference>
<feature type="region of interest" description="Disordered" evidence="13">
    <location>
        <begin position="570"/>
        <end position="593"/>
    </location>
</feature>
<dbReference type="GO" id="GO:0005634">
    <property type="term" value="C:nucleus"/>
    <property type="evidence" value="ECO:0007669"/>
    <property type="project" value="UniProtKB-SubCell"/>
</dbReference>
<dbReference type="Pfam" id="PF13012">
    <property type="entry name" value="MitMem_reg"/>
    <property type="match status" value="1"/>
</dbReference>
<dbReference type="Gene3D" id="3.40.50.1000">
    <property type="entry name" value="HAD superfamily/HAD-like"/>
    <property type="match status" value="1"/>
</dbReference>
<dbReference type="AlphaFoldDB" id="A0A922LBI7"/>
<evidence type="ECO:0000259" key="16">
    <source>
        <dbReference type="PROSITE" id="PS50969"/>
    </source>
</evidence>
<comment type="similarity">
    <text evidence="2">Belongs to the peptidase M67A family.</text>
</comment>